<accession>A0A9Q9BIU1</accession>
<evidence type="ECO:0000256" key="2">
    <source>
        <dbReference type="ARBA" id="ARBA00022741"/>
    </source>
</evidence>
<evidence type="ECO:0000259" key="4">
    <source>
        <dbReference type="PROSITE" id="PS50893"/>
    </source>
</evidence>
<dbReference type="InterPro" id="IPR050153">
    <property type="entry name" value="Metal_Ion_Import_ABC"/>
</dbReference>
<dbReference type="PANTHER" id="PTHR42734:SF19">
    <property type="entry name" value="IRON COMPOUNDS ABC TRANSPORTER, ATP-BINDING PROTEIN"/>
    <property type="match status" value="1"/>
</dbReference>
<reference evidence="5" key="1">
    <citation type="submission" date="2020-04" db="EMBL/GenBank/DDBJ databases">
        <title>Comparative genomics of oral phylogroup-2 Treponema strains.</title>
        <authorList>
            <person name="Zeng H."/>
            <person name="Chan Y.K."/>
            <person name="Watt R.M."/>
        </authorList>
    </citation>
    <scope>NUCLEOTIDE SEQUENCE</scope>
    <source>
        <strain evidence="5">OMZ 905</strain>
    </source>
</reference>
<evidence type="ECO:0000313" key="5">
    <source>
        <dbReference type="EMBL" id="UTC99189.1"/>
    </source>
</evidence>
<sequence>MNTAFELKDVFAERGKTTVLKNISQIIPQNKIISLIGANGAGKTTLLRLLAGLEKPVSGTLSVLQKDSGSLTRKEFSRYVSYIPQEHRSVFAYTVRDFVVMGRNPYQSEIKAPSKEDWEFTDYVLEKLRLKDFAERPYTQLSSGEARLILLARGLVQNAPIMLLDEPTSNLDFYNEHKLMEIICKLCKEEKKSIIVSLHNPALAIQYSDIVYCIHQNTIFETVEKSDNSFDKKIIELLNLIYKKDEASQIHLKYVDDKPFVYIKPHF</sequence>
<protein>
    <submittedName>
        <fullName evidence="5">ABC transporter ATP-binding protein</fullName>
    </submittedName>
</protein>
<name>A0A9Q9BIU1_TREDN</name>
<dbReference type="RefSeq" id="WP_253716987.1">
    <property type="nucleotide sequence ID" value="NZ_CP051522.1"/>
</dbReference>
<dbReference type="InterPro" id="IPR003439">
    <property type="entry name" value="ABC_transporter-like_ATP-bd"/>
</dbReference>
<dbReference type="Gene3D" id="3.40.50.300">
    <property type="entry name" value="P-loop containing nucleotide triphosphate hydrolases"/>
    <property type="match status" value="1"/>
</dbReference>
<dbReference type="InterPro" id="IPR003593">
    <property type="entry name" value="AAA+_ATPase"/>
</dbReference>
<evidence type="ECO:0000256" key="1">
    <source>
        <dbReference type="ARBA" id="ARBA00022448"/>
    </source>
</evidence>
<dbReference type="SMART" id="SM00382">
    <property type="entry name" value="AAA"/>
    <property type="match status" value="1"/>
</dbReference>
<dbReference type="Proteomes" id="UP001056981">
    <property type="component" value="Chromosome"/>
</dbReference>
<dbReference type="PANTHER" id="PTHR42734">
    <property type="entry name" value="METAL TRANSPORT SYSTEM ATP-BINDING PROTEIN TM_0124-RELATED"/>
    <property type="match status" value="1"/>
</dbReference>
<keyword evidence="3 5" id="KW-0067">ATP-binding</keyword>
<dbReference type="InterPro" id="IPR027417">
    <property type="entry name" value="P-loop_NTPase"/>
</dbReference>
<dbReference type="PROSITE" id="PS50893">
    <property type="entry name" value="ABC_TRANSPORTER_2"/>
    <property type="match status" value="1"/>
</dbReference>
<keyword evidence="1" id="KW-0813">Transport</keyword>
<dbReference type="GO" id="GO:0016887">
    <property type="term" value="F:ATP hydrolysis activity"/>
    <property type="evidence" value="ECO:0007669"/>
    <property type="project" value="InterPro"/>
</dbReference>
<feature type="domain" description="ABC transporter" evidence="4">
    <location>
        <begin position="5"/>
        <end position="241"/>
    </location>
</feature>
<gene>
    <name evidence="5" type="ORF">E4N86_00090</name>
</gene>
<dbReference type="EMBL" id="CP051635">
    <property type="protein sequence ID" value="UTC99189.1"/>
    <property type="molecule type" value="Genomic_DNA"/>
</dbReference>
<evidence type="ECO:0000256" key="3">
    <source>
        <dbReference type="ARBA" id="ARBA00022840"/>
    </source>
</evidence>
<dbReference type="CDD" id="cd03214">
    <property type="entry name" value="ABC_Iron-Siderophores_B12_Hemin"/>
    <property type="match status" value="1"/>
</dbReference>
<keyword evidence="2" id="KW-0547">Nucleotide-binding</keyword>
<dbReference type="SUPFAM" id="SSF52540">
    <property type="entry name" value="P-loop containing nucleoside triphosphate hydrolases"/>
    <property type="match status" value="1"/>
</dbReference>
<proteinExistence type="predicted"/>
<dbReference type="AlphaFoldDB" id="A0A9Q9BIU1"/>
<dbReference type="PROSITE" id="PS00211">
    <property type="entry name" value="ABC_TRANSPORTER_1"/>
    <property type="match status" value="1"/>
</dbReference>
<evidence type="ECO:0000313" key="6">
    <source>
        <dbReference type="Proteomes" id="UP001056981"/>
    </source>
</evidence>
<dbReference type="Pfam" id="PF00005">
    <property type="entry name" value="ABC_tran"/>
    <property type="match status" value="1"/>
</dbReference>
<organism evidence="5 6">
    <name type="scientific">Treponema denticola</name>
    <dbReference type="NCBI Taxonomy" id="158"/>
    <lineage>
        <taxon>Bacteria</taxon>
        <taxon>Pseudomonadati</taxon>
        <taxon>Spirochaetota</taxon>
        <taxon>Spirochaetia</taxon>
        <taxon>Spirochaetales</taxon>
        <taxon>Treponemataceae</taxon>
        <taxon>Treponema</taxon>
    </lineage>
</organism>
<dbReference type="InterPro" id="IPR017871">
    <property type="entry name" value="ABC_transporter-like_CS"/>
</dbReference>
<dbReference type="GO" id="GO:0005524">
    <property type="term" value="F:ATP binding"/>
    <property type="evidence" value="ECO:0007669"/>
    <property type="project" value="UniProtKB-KW"/>
</dbReference>